<keyword evidence="2" id="KW-0812">Transmembrane</keyword>
<feature type="region of interest" description="Disordered" evidence="1">
    <location>
        <begin position="1"/>
        <end position="25"/>
    </location>
</feature>
<organism evidence="3 4">
    <name type="scientific">Moorena producens PAL-8-15-08-1</name>
    <dbReference type="NCBI Taxonomy" id="1458985"/>
    <lineage>
        <taxon>Bacteria</taxon>
        <taxon>Bacillati</taxon>
        <taxon>Cyanobacteriota</taxon>
        <taxon>Cyanophyceae</taxon>
        <taxon>Coleofasciculales</taxon>
        <taxon>Coleofasciculaceae</taxon>
        <taxon>Moorena</taxon>
    </lineage>
</organism>
<name>A0A1D8TUL4_9CYAN</name>
<dbReference type="EMBL" id="CP017599">
    <property type="protein sequence ID" value="AOX01245.1"/>
    <property type="molecule type" value="Genomic_DNA"/>
</dbReference>
<dbReference type="Proteomes" id="UP000177870">
    <property type="component" value="Chromosome"/>
</dbReference>
<gene>
    <name evidence="3" type="ORF">BJP34_18975</name>
</gene>
<dbReference type="KEGG" id="mpro:BJP34_18975"/>
<reference evidence="4" key="1">
    <citation type="submission" date="2016-10" db="EMBL/GenBank/DDBJ databases">
        <title>Comparative genomics uncovers the prolific and rare metabolic potential of the cyanobacterial genus Moorea.</title>
        <authorList>
            <person name="Leao T."/>
            <person name="Castelao G."/>
            <person name="Korobeynikov A."/>
            <person name="Monroe E.A."/>
            <person name="Podell S."/>
            <person name="Glukhov E."/>
            <person name="Allen E."/>
            <person name="Gerwick W.H."/>
            <person name="Gerwick L."/>
        </authorList>
    </citation>
    <scope>NUCLEOTIDE SEQUENCE [LARGE SCALE GENOMIC DNA]</scope>
    <source>
        <strain evidence="4">PAL-8-15-08-1</strain>
    </source>
</reference>
<dbReference type="STRING" id="1458985.BJP34_18975"/>
<proteinExistence type="predicted"/>
<feature type="region of interest" description="Disordered" evidence="1">
    <location>
        <begin position="95"/>
        <end position="173"/>
    </location>
</feature>
<feature type="compositionally biased region" description="Basic and acidic residues" evidence="1">
    <location>
        <begin position="98"/>
        <end position="111"/>
    </location>
</feature>
<evidence type="ECO:0000256" key="1">
    <source>
        <dbReference type="SAM" id="MobiDB-lite"/>
    </source>
</evidence>
<feature type="compositionally biased region" description="Basic and acidic residues" evidence="1">
    <location>
        <begin position="120"/>
        <end position="154"/>
    </location>
</feature>
<feature type="compositionally biased region" description="Polar residues" evidence="1">
    <location>
        <begin position="1"/>
        <end position="11"/>
    </location>
</feature>
<feature type="transmembrane region" description="Helical" evidence="2">
    <location>
        <begin position="788"/>
        <end position="806"/>
    </location>
</feature>
<dbReference type="AlphaFoldDB" id="A0A1D8TUL4"/>
<evidence type="ECO:0000256" key="2">
    <source>
        <dbReference type="SAM" id="Phobius"/>
    </source>
</evidence>
<keyword evidence="2" id="KW-1133">Transmembrane helix</keyword>
<protein>
    <submittedName>
        <fullName evidence="3">Uncharacterized protein</fullName>
    </submittedName>
</protein>
<feature type="compositionally biased region" description="Acidic residues" evidence="1">
    <location>
        <begin position="155"/>
        <end position="164"/>
    </location>
</feature>
<feature type="transmembrane region" description="Helical" evidence="2">
    <location>
        <begin position="735"/>
        <end position="756"/>
    </location>
</feature>
<sequence>MSDSIIKTGNTKSKKKQRFSADDLNINTGLSRRNLRDDNDRAKTTDDLDSIDRDVDITDLRSDADATSNDVISDAQDGAPIGDSINLSVNSNLQRRKSLSDIDSPKSDVKSATKLKRKRSDSDPTADRQTKLDTDTQRSRTTDDLDQLRVKDQDSLDIDSDDDVPNPIGRRKSLSDLSDALNTVNTGVVDPRGRLQRSLSVGGDPTEVRKFIGKRIDKAGFKALNKSLENVDIDDLPLVKQFSLNDSSNDNDEEDFINDDDSETKLEISVRSSAYSDSSDTQQWRPLPDEADTALKDLRAELTGKQLGAGPDEDLRDLLDNIYHPDGKSVSLERLNDVYFMAQDKIDTTNNNPLKDAKDLSESEKQAIKKYVRLVNAVNKIDGKEAFINANNAKIYTAQKLLYSNFGSDDLNTFDLSIANAYGEDISDVSFNRKYDNKEINNSIEQYRQKMMQRLETELEGLGHIFKRNVKKFDGKFFQEKKHKNVVKYQEALLEKLRKVMAISKDVSSESTVETLNQFKLAITAMKTSADNYTSASEHKDRIQAVQQVLNRIDQLLVTDEKIINAQMKRSFGALSELHAALVKINPEAAKTFNEAMSALFFNASPEGISTTPIDALNAALDIVNGADEDGLDVKSALESKAFGGASEAATGLGQAAVLSGLVADAVAAFSFISSMRKPEGGVRTKEQLAQGAVVGTNLTKNITKGFSTGVDAAAALGTSIGKDVATVSATAAQVSGVAGIALGAGFAYHGALVFYKTNQRRKTAKNISDDEIRKAVQKRISTKRRRAFFEAVGGTIAVAGGTVAIVMSGGLAAPIIAGVGTLIALELSAERGINSVVKSNNKGKERQELAGAIFEHMNDLLANGQYNQAKQLAQALTNNKYKQSLMLLGTDGDATLAQQQAALIIMRDKLKTW</sequence>
<evidence type="ECO:0000313" key="3">
    <source>
        <dbReference type="EMBL" id="AOX01245.1"/>
    </source>
</evidence>
<keyword evidence="2" id="KW-0472">Membrane</keyword>
<evidence type="ECO:0000313" key="4">
    <source>
        <dbReference type="Proteomes" id="UP000177870"/>
    </source>
</evidence>
<dbReference type="RefSeq" id="WP_070393690.1">
    <property type="nucleotide sequence ID" value="NZ_CP017599.1"/>
</dbReference>
<accession>A0A1D8TUL4</accession>